<feature type="non-terminal residue" evidence="2">
    <location>
        <position position="1"/>
    </location>
</feature>
<accession>A0A815X5F7</accession>
<dbReference type="AlphaFoldDB" id="A0A815X5F7"/>
<sequence>MLAKHRVPMMTPKRNDTDISKVWQKMTLVSCWRCLFYSTEVSGDSLFIKTPVQPSTGPPLTGPPSTVH</sequence>
<dbReference type="Proteomes" id="UP000663852">
    <property type="component" value="Unassembled WGS sequence"/>
</dbReference>
<gene>
    <name evidence="2" type="ORF">EDS130_LOCUS46185</name>
</gene>
<protein>
    <submittedName>
        <fullName evidence="2">Uncharacterized protein</fullName>
    </submittedName>
</protein>
<comment type="caution">
    <text evidence="2">The sequence shown here is derived from an EMBL/GenBank/DDBJ whole genome shotgun (WGS) entry which is preliminary data.</text>
</comment>
<evidence type="ECO:0000313" key="2">
    <source>
        <dbReference type="EMBL" id="CAF1553833.1"/>
    </source>
</evidence>
<feature type="region of interest" description="Disordered" evidence="1">
    <location>
        <begin position="49"/>
        <end position="68"/>
    </location>
</feature>
<evidence type="ECO:0000256" key="1">
    <source>
        <dbReference type="SAM" id="MobiDB-lite"/>
    </source>
</evidence>
<name>A0A815X5F7_ADIRI</name>
<organism evidence="2 3">
    <name type="scientific">Adineta ricciae</name>
    <name type="common">Rotifer</name>
    <dbReference type="NCBI Taxonomy" id="249248"/>
    <lineage>
        <taxon>Eukaryota</taxon>
        <taxon>Metazoa</taxon>
        <taxon>Spiralia</taxon>
        <taxon>Gnathifera</taxon>
        <taxon>Rotifera</taxon>
        <taxon>Eurotatoria</taxon>
        <taxon>Bdelloidea</taxon>
        <taxon>Adinetida</taxon>
        <taxon>Adinetidae</taxon>
        <taxon>Adineta</taxon>
    </lineage>
</organism>
<proteinExistence type="predicted"/>
<evidence type="ECO:0000313" key="3">
    <source>
        <dbReference type="Proteomes" id="UP000663852"/>
    </source>
</evidence>
<dbReference type="EMBL" id="CAJNOJ010001660">
    <property type="protein sequence ID" value="CAF1553833.1"/>
    <property type="molecule type" value="Genomic_DNA"/>
</dbReference>
<reference evidence="2" key="1">
    <citation type="submission" date="2021-02" db="EMBL/GenBank/DDBJ databases">
        <authorList>
            <person name="Nowell W R."/>
        </authorList>
    </citation>
    <scope>NUCLEOTIDE SEQUENCE</scope>
</reference>